<proteinExistence type="predicted"/>
<gene>
    <name evidence="1" type="ORF">Mth01_12920</name>
</gene>
<protein>
    <submittedName>
        <fullName evidence="1">Uncharacterized protein</fullName>
    </submittedName>
</protein>
<dbReference type="AlphaFoldDB" id="A0A8J3R7V3"/>
<dbReference type="Proteomes" id="UP000610966">
    <property type="component" value="Unassembled WGS sequence"/>
</dbReference>
<accession>A0A8J3R7V3</accession>
<organism evidence="1 2">
    <name type="scientific">Sphaerimonospora thailandensis</name>
    <dbReference type="NCBI Taxonomy" id="795644"/>
    <lineage>
        <taxon>Bacteria</taxon>
        <taxon>Bacillati</taxon>
        <taxon>Actinomycetota</taxon>
        <taxon>Actinomycetes</taxon>
        <taxon>Streptosporangiales</taxon>
        <taxon>Streptosporangiaceae</taxon>
        <taxon>Sphaerimonospora</taxon>
    </lineage>
</organism>
<keyword evidence="2" id="KW-1185">Reference proteome</keyword>
<sequence>MGEFVGVNPVNLAELAKRLQRLHEVLIRNGPIIQQNMQQWGSDVSFAPLPRLIDSALNDTRDMDARTTKAYGLANESGWDPATLSELLFSGRRPSPADKPGFIGPRSPYVQLDWATTGESGYQAEQDVQAMKDALAGKDPEAVRVSLSGVREHLTQHLHDKPYLAAFWAQAGPLALQAARALYNRTGATLFSVESTSILRALGSSLAAAGQMRVGTGKDSRPLLSPQARAAITKSSDPWSVGMLFKYGPDGKSWDSRFLAEVTRSMLDARAAGKAGWPPPGKDPETDIDASRRQRLLAEFDAMGAVLDRAAENGRAARHVLGDPATGLTYARMLVNDSWHTPGYDHSLYLSKYLDSKSRESDPDYLTPPGKIDTSSHVARFLEAAASATRGASDDAKESAWSVVHIVQANSEFAKAHPQATLPKEIRNSFIYIADRYLPDFATSLNGAGYEARLRGRDPNGPWVAYVDGNDLAAYFKQALHDPKDLGIFQGKMNARISASVAASIRDPLSNYLADMSSLNGLLARIEKDFAYDNAQKADQKAQRFQTFLSIISGGYGALSFSNPLAKGTISQVFVAVAQPMFAETIDTDHTVRTLKLNEDEFRDRLLHVKIPVIQGLVSAGAVNLPPNTSWYKDGAIIPNAEFTDWFSTHERVKYGDRRLEEWVRDAEHAMEIQR</sequence>
<reference evidence="1" key="1">
    <citation type="submission" date="2021-01" db="EMBL/GenBank/DDBJ databases">
        <title>Whole genome shotgun sequence of Sphaerimonospora thailandensis NBRC 107569.</title>
        <authorList>
            <person name="Komaki H."/>
            <person name="Tamura T."/>
        </authorList>
    </citation>
    <scope>NUCLEOTIDE SEQUENCE</scope>
    <source>
        <strain evidence="1">NBRC 107569</strain>
    </source>
</reference>
<name>A0A8J3R7V3_9ACTN</name>
<evidence type="ECO:0000313" key="1">
    <source>
        <dbReference type="EMBL" id="GIH69039.1"/>
    </source>
</evidence>
<dbReference type="RefSeq" id="WP_204012933.1">
    <property type="nucleotide sequence ID" value="NZ_BOOG01000012.1"/>
</dbReference>
<dbReference type="EMBL" id="BOOG01000012">
    <property type="protein sequence ID" value="GIH69039.1"/>
    <property type="molecule type" value="Genomic_DNA"/>
</dbReference>
<evidence type="ECO:0000313" key="2">
    <source>
        <dbReference type="Proteomes" id="UP000610966"/>
    </source>
</evidence>
<comment type="caution">
    <text evidence="1">The sequence shown here is derived from an EMBL/GenBank/DDBJ whole genome shotgun (WGS) entry which is preliminary data.</text>
</comment>